<dbReference type="OrthoDB" id="1908178at2759"/>
<protein>
    <recommendedName>
        <fullName evidence="9">Pentatricopeptide repeat</fullName>
    </recommendedName>
</protein>
<accession>A0A5M8PMX7</accession>
<gene>
    <name evidence="7" type="ORF">FRX48_05744</name>
</gene>
<evidence type="ECO:0000256" key="3">
    <source>
        <dbReference type="ARBA" id="ARBA00044493"/>
    </source>
</evidence>
<dbReference type="PROSITE" id="PS51375">
    <property type="entry name" value="PPR"/>
    <property type="match status" value="1"/>
</dbReference>
<comment type="caution">
    <text evidence="7">The sequence shown here is derived from an EMBL/GenBank/DDBJ whole genome shotgun (WGS) entry which is preliminary data.</text>
</comment>
<dbReference type="Proteomes" id="UP000324767">
    <property type="component" value="Unassembled WGS sequence"/>
</dbReference>
<evidence type="ECO:0008006" key="9">
    <source>
        <dbReference type="Google" id="ProtNLM"/>
    </source>
</evidence>
<proteinExistence type="inferred from homology"/>
<evidence type="ECO:0000256" key="6">
    <source>
        <dbReference type="SAM" id="MobiDB-lite"/>
    </source>
</evidence>
<organism evidence="7 8">
    <name type="scientific">Lasallia pustulata</name>
    <dbReference type="NCBI Taxonomy" id="136370"/>
    <lineage>
        <taxon>Eukaryota</taxon>
        <taxon>Fungi</taxon>
        <taxon>Dikarya</taxon>
        <taxon>Ascomycota</taxon>
        <taxon>Pezizomycotina</taxon>
        <taxon>Lecanoromycetes</taxon>
        <taxon>OSLEUM clade</taxon>
        <taxon>Umbilicariomycetidae</taxon>
        <taxon>Umbilicariales</taxon>
        <taxon>Umbilicariaceae</taxon>
        <taxon>Lasallia</taxon>
    </lineage>
</organism>
<feature type="region of interest" description="Disordered" evidence="6">
    <location>
        <begin position="156"/>
        <end position="182"/>
    </location>
</feature>
<evidence type="ECO:0000256" key="2">
    <source>
        <dbReference type="ARBA" id="ARBA00022737"/>
    </source>
</evidence>
<dbReference type="NCBIfam" id="TIGR00756">
    <property type="entry name" value="PPR"/>
    <property type="match status" value="1"/>
</dbReference>
<evidence type="ECO:0000256" key="1">
    <source>
        <dbReference type="ARBA" id="ARBA00006192"/>
    </source>
</evidence>
<comment type="similarity">
    <text evidence="1">Belongs to the CCM1 family.</text>
</comment>
<dbReference type="Gene3D" id="1.25.40.10">
    <property type="entry name" value="Tetratricopeptide repeat domain"/>
    <property type="match status" value="2"/>
</dbReference>
<comment type="function">
    <text evidence="3">Regulates mitochondrial small subunit maturation by controlling 15S rRNA 5'-end processing. Localizes to the 5' precursor of the 15S rRNA in a position that is subsequently occupied by mS47 in the mature yeast mtSSU. Uses structure and sequence-specific RNA recognition, binding to a single-stranded region of the precursor and specifically recognizing bases -6 to -1. The exchange of Ccm1 for mS47 is coupled to the irreversible removal of precursor rRNA that is accompanied by conformational changes of the mitoribosomal proteins uS5m and mS26. These conformational changes signal completion of 5'-end rRNA processing through protection of the mature 5'-end of the 15S rRNA and stabilization of mS47. The removal of the 5' precursor together with the dissociation of Ccm1 may be catalyzed by the 5'-3' exoribonuclease Pet127. Involved in the specific removal of group I introns in mitochondrial encoded transcripts.</text>
</comment>
<reference evidence="7 8" key="1">
    <citation type="submission" date="2019-09" db="EMBL/GenBank/DDBJ databases">
        <title>The hologenome of the rock-dwelling lichen Lasallia pustulata.</title>
        <authorList>
            <person name="Greshake Tzovaras B."/>
            <person name="Segers F."/>
            <person name="Bicker A."/>
            <person name="Dal Grande F."/>
            <person name="Otte J."/>
            <person name="Hankeln T."/>
            <person name="Schmitt I."/>
            <person name="Ebersberger I."/>
        </authorList>
    </citation>
    <scope>NUCLEOTIDE SEQUENCE [LARGE SCALE GENOMIC DNA]</scope>
    <source>
        <strain evidence="7">A1-1</strain>
    </source>
</reference>
<comment type="subunit">
    <text evidence="4">Binds to mitochondrial small subunit 15S rRNA.</text>
</comment>
<dbReference type="PANTHER" id="PTHR47447">
    <property type="entry name" value="OS03G0856100 PROTEIN"/>
    <property type="match status" value="1"/>
</dbReference>
<feature type="compositionally biased region" description="Basic and acidic residues" evidence="6">
    <location>
        <begin position="165"/>
        <end position="181"/>
    </location>
</feature>
<evidence type="ECO:0000313" key="8">
    <source>
        <dbReference type="Proteomes" id="UP000324767"/>
    </source>
</evidence>
<evidence type="ECO:0000313" key="7">
    <source>
        <dbReference type="EMBL" id="KAA6410323.1"/>
    </source>
</evidence>
<dbReference type="InterPro" id="IPR002885">
    <property type="entry name" value="PPR_rpt"/>
</dbReference>
<feature type="repeat" description="PPR" evidence="5">
    <location>
        <begin position="306"/>
        <end position="340"/>
    </location>
</feature>
<name>A0A5M8PMX7_9LECA</name>
<dbReference type="EMBL" id="VXIT01000009">
    <property type="protein sequence ID" value="KAA6410323.1"/>
    <property type="molecule type" value="Genomic_DNA"/>
</dbReference>
<dbReference type="Pfam" id="PF01535">
    <property type="entry name" value="PPR"/>
    <property type="match status" value="1"/>
</dbReference>
<dbReference type="PANTHER" id="PTHR47447:SF15">
    <property type="entry name" value="OS02G0120000 PROTEIN"/>
    <property type="match status" value="1"/>
</dbReference>
<evidence type="ECO:0000256" key="5">
    <source>
        <dbReference type="PROSITE-ProRule" id="PRU00708"/>
    </source>
</evidence>
<dbReference type="AlphaFoldDB" id="A0A5M8PMX7"/>
<keyword evidence="2" id="KW-0677">Repeat</keyword>
<sequence>MSFFGTLERSMSSTNIVKIGSRPQVLTFLYPFLQSREFTGARPGMPTPDLRKQAVSAPLHLIDNIFIGALVEAASCRQHASSRTSTSTLPFTFHRPRRRRQALATLKYGRAFHVPPSNCEQSTAALAEISREEYKNMLDYYYETHDRHRVSFEDSASNGLPYLETEDHQSGVEDLTTREQQDDTNDEALAIEKFLRALRDENAPPEDLYELYQALPFPRITYLSEDLRRDLLRRLSIVQRKNQQTMLRYLTVVDDIKAAGLELTSGEWSSSIAFAGRCMARVTAAQVESALHIWKEMELVAKVKGTNVTFNILFDIATKAGKFVLAEMILKEMKARGLAVNRFARVGLIYYYGLKGDGEGVRKAYKELVEVGEIVDTVVLNCVIVSLIRAGELPAANLVYERMKRMHARRTGIRLPSRDWKGSRELGRMLNRAAKSYRSDPEKRQRLQDEQSLAPNLHTFSIFVDHHVTRTGELQSIATLLDEMQFFDVALHGSMFIKLFKGFATHGGIRYSSWTRARLESVWVSFQAALDEGIEDIRVGKWISIWALRAFTKCCGKQRTLQIWEELKSRWKPDASESEVISGVLYKLLHAS</sequence>
<evidence type="ECO:0000256" key="4">
    <source>
        <dbReference type="ARBA" id="ARBA00044511"/>
    </source>
</evidence>
<dbReference type="InterPro" id="IPR011990">
    <property type="entry name" value="TPR-like_helical_dom_sf"/>
</dbReference>